<dbReference type="RefSeq" id="WP_377734326.1">
    <property type="nucleotide sequence ID" value="NZ_JBHSRI010000018.1"/>
</dbReference>
<comment type="caution">
    <text evidence="6">The sequence shown here is derived from an EMBL/GenBank/DDBJ whole genome shotgun (WGS) entry which is preliminary data.</text>
</comment>
<comment type="subcellular location">
    <subcellularLocation>
        <location evidence="1">Cytoplasm</location>
    </subcellularLocation>
</comment>
<dbReference type="PANTHER" id="PTHR36438">
    <property type="entry name" value="IRON-SULFUR CLUSTER REPAIR PROTEIN YTFE"/>
    <property type="match status" value="1"/>
</dbReference>
<dbReference type="NCBIfam" id="TIGR03652">
    <property type="entry name" value="FeS_repair_RIC"/>
    <property type="match status" value="1"/>
</dbReference>
<organism evidence="6 7">
    <name type="scientific">Paenisporosarcina macmurdoensis</name>
    <dbReference type="NCBI Taxonomy" id="212659"/>
    <lineage>
        <taxon>Bacteria</taxon>
        <taxon>Bacillati</taxon>
        <taxon>Bacillota</taxon>
        <taxon>Bacilli</taxon>
        <taxon>Bacillales</taxon>
        <taxon>Caryophanaceae</taxon>
        <taxon>Paenisporosarcina</taxon>
    </lineage>
</organism>
<proteinExistence type="predicted"/>
<dbReference type="PANTHER" id="PTHR36438:SF1">
    <property type="entry name" value="IRON-SULFUR CLUSTER REPAIR PROTEIN YTFE"/>
    <property type="match status" value="1"/>
</dbReference>
<reference evidence="7" key="1">
    <citation type="journal article" date="2019" name="Int. J. Syst. Evol. Microbiol.">
        <title>The Global Catalogue of Microorganisms (GCM) 10K type strain sequencing project: providing services to taxonomists for standard genome sequencing and annotation.</title>
        <authorList>
            <consortium name="The Broad Institute Genomics Platform"/>
            <consortium name="The Broad Institute Genome Sequencing Center for Infectious Disease"/>
            <person name="Wu L."/>
            <person name="Ma J."/>
        </authorList>
    </citation>
    <scope>NUCLEOTIDE SEQUENCE [LARGE SCALE GENOMIC DNA]</scope>
    <source>
        <strain evidence="7">CCUG 54527</strain>
    </source>
</reference>
<sequence length="232" mass="26909">MMILTIDTTVANIVKEVPRTGDLFRELRIDFCCGGKIPLHQAVKERGLDVEEVLAQVLEVERKQAQHDRKLPSSLEPVELIAHIQEKYHVKLREELPALTPYVTKLVKVHGERYPHIIRVNEIFKHLKRELLDHTDDEDKNVFPLIKEFFLNPSTETANLLKPHLTELEDEHENAGNLLKELNEITNSFQPPDEACGTHRLVLKRLADLEADTFHHIHLENNVLFDRVRQVI</sequence>
<protein>
    <submittedName>
        <fullName evidence="6">Iron-sulfur cluster repair di-iron protein</fullName>
    </submittedName>
</protein>
<evidence type="ECO:0000256" key="3">
    <source>
        <dbReference type="ARBA" id="ARBA00022723"/>
    </source>
</evidence>
<dbReference type="EMBL" id="JBHSRI010000018">
    <property type="protein sequence ID" value="MFC6040061.1"/>
    <property type="molecule type" value="Genomic_DNA"/>
</dbReference>
<feature type="domain" description="Hemerythrin-like" evidence="5">
    <location>
        <begin position="82"/>
        <end position="227"/>
    </location>
</feature>
<dbReference type="Gene3D" id="1.20.120.520">
    <property type="entry name" value="nmb1532 protein domain like"/>
    <property type="match status" value="1"/>
</dbReference>
<dbReference type="InterPro" id="IPR019903">
    <property type="entry name" value="RIC_family"/>
</dbReference>
<evidence type="ECO:0000256" key="2">
    <source>
        <dbReference type="ARBA" id="ARBA00022490"/>
    </source>
</evidence>
<dbReference type="InterPro" id="IPR038062">
    <property type="entry name" value="ScdA-like_N_sf"/>
</dbReference>
<keyword evidence="3" id="KW-0479">Metal-binding</keyword>
<evidence type="ECO:0000256" key="4">
    <source>
        <dbReference type="ARBA" id="ARBA00023004"/>
    </source>
</evidence>
<dbReference type="SUPFAM" id="SSF140683">
    <property type="entry name" value="SP0561-like"/>
    <property type="match status" value="1"/>
</dbReference>
<keyword evidence="2" id="KW-0963">Cytoplasm</keyword>
<dbReference type="Pfam" id="PF04405">
    <property type="entry name" value="ScdA_N"/>
    <property type="match status" value="1"/>
</dbReference>
<gene>
    <name evidence="6" type="primary">ric</name>
    <name evidence="6" type="ORF">ACFPYN_11575</name>
</gene>
<evidence type="ECO:0000313" key="6">
    <source>
        <dbReference type="EMBL" id="MFC6040061.1"/>
    </source>
</evidence>
<accession>A0ABW1L9C4</accession>
<evidence type="ECO:0000259" key="5">
    <source>
        <dbReference type="Pfam" id="PF01814"/>
    </source>
</evidence>
<dbReference type="InterPro" id="IPR012312">
    <property type="entry name" value="Hemerythrin-like"/>
</dbReference>
<keyword evidence="4" id="KW-0408">Iron</keyword>
<dbReference type="Proteomes" id="UP001596170">
    <property type="component" value="Unassembled WGS sequence"/>
</dbReference>
<name>A0ABW1L9C4_9BACL</name>
<keyword evidence="7" id="KW-1185">Reference proteome</keyword>
<evidence type="ECO:0000313" key="7">
    <source>
        <dbReference type="Proteomes" id="UP001596170"/>
    </source>
</evidence>
<dbReference type="Pfam" id="PF01814">
    <property type="entry name" value="Hemerythrin"/>
    <property type="match status" value="1"/>
</dbReference>
<evidence type="ECO:0000256" key="1">
    <source>
        <dbReference type="ARBA" id="ARBA00004496"/>
    </source>
</evidence>